<accession>A0A4R5CY79</accession>
<evidence type="ECO:0000313" key="2">
    <source>
        <dbReference type="Proteomes" id="UP000294739"/>
    </source>
</evidence>
<proteinExistence type="predicted"/>
<dbReference type="Proteomes" id="UP000294739">
    <property type="component" value="Unassembled WGS sequence"/>
</dbReference>
<protein>
    <submittedName>
        <fullName evidence="1">Uncharacterized protein</fullName>
    </submittedName>
</protein>
<name>A0A4R5CY79_9ACTN</name>
<dbReference type="EMBL" id="SMKZ01000034">
    <property type="protein sequence ID" value="TDE02813.1"/>
    <property type="molecule type" value="Genomic_DNA"/>
</dbReference>
<keyword evidence="2" id="KW-1185">Reference proteome</keyword>
<reference evidence="1 2" key="1">
    <citation type="submission" date="2019-03" db="EMBL/GenBank/DDBJ databases">
        <title>Draft genome sequences of novel Actinobacteria.</title>
        <authorList>
            <person name="Sahin N."/>
            <person name="Ay H."/>
            <person name="Saygin H."/>
        </authorList>
    </citation>
    <scope>NUCLEOTIDE SEQUENCE [LARGE SCALE GENOMIC DNA]</scope>
    <source>
        <strain evidence="1 2">5K138</strain>
    </source>
</reference>
<dbReference type="AlphaFoldDB" id="A0A4R5CY79"/>
<comment type="caution">
    <text evidence="1">The sequence shown here is derived from an EMBL/GenBank/DDBJ whole genome shotgun (WGS) entry which is preliminary data.</text>
</comment>
<evidence type="ECO:0000313" key="1">
    <source>
        <dbReference type="EMBL" id="TDE02813.1"/>
    </source>
</evidence>
<dbReference type="RefSeq" id="WP_131898233.1">
    <property type="nucleotide sequence ID" value="NZ_SMKZ01000034.1"/>
</dbReference>
<dbReference type="InParanoid" id="A0A4R5CY79"/>
<sequence>MSNQTPTIPPVPQPPATKRRRWPWIAAIVLALFAGVGIGSASGETGTTAMPEPQVVTETVTETVTEEVAVTPDACLNALDAAEAVISHAQTAIGRMGEGFEAAASFDISGLDELTAWLDEQTPVVRDARAEYDTRAAECRSAE</sequence>
<organism evidence="1 2">
    <name type="scientific">Jiangella asiatica</name>
    <dbReference type="NCBI Taxonomy" id="2530372"/>
    <lineage>
        <taxon>Bacteria</taxon>
        <taxon>Bacillati</taxon>
        <taxon>Actinomycetota</taxon>
        <taxon>Actinomycetes</taxon>
        <taxon>Jiangellales</taxon>
        <taxon>Jiangellaceae</taxon>
        <taxon>Jiangella</taxon>
    </lineage>
</organism>
<gene>
    <name evidence="1" type="ORF">E1269_21210</name>
</gene>